<proteinExistence type="predicted"/>
<sequence length="134" mass="15015">MTTAEALPSLLAQSTASPWSSRILQYATCCRKRRGRKNLKKPVGSVRSCLLEKGLPSVWLLQGRLRGFCEDLAPIMHLTSRLHAFATVGPIRLPALYPALSFLQEIMAKGSPKWFEEALKSTEVLCLVIYRGKW</sequence>
<gene>
    <name evidence="1" type="ORF">CCMP2556_LOCUS11127</name>
</gene>
<accession>A0ABP0JFH5</accession>
<dbReference type="Proteomes" id="UP001642484">
    <property type="component" value="Unassembled WGS sequence"/>
</dbReference>
<reference evidence="1 2" key="1">
    <citation type="submission" date="2024-02" db="EMBL/GenBank/DDBJ databases">
        <authorList>
            <person name="Chen Y."/>
            <person name="Shah S."/>
            <person name="Dougan E. K."/>
            <person name="Thang M."/>
            <person name="Chan C."/>
        </authorList>
    </citation>
    <scope>NUCLEOTIDE SEQUENCE [LARGE SCALE GENOMIC DNA]</scope>
</reference>
<keyword evidence="2" id="KW-1185">Reference proteome</keyword>
<comment type="caution">
    <text evidence="1">The sequence shown here is derived from an EMBL/GenBank/DDBJ whole genome shotgun (WGS) entry which is preliminary data.</text>
</comment>
<organism evidence="1 2">
    <name type="scientific">Durusdinium trenchii</name>
    <dbReference type="NCBI Taxonomy" id="1381693"/>
    <lineage>
        <taxon>Eukaryota</taxon>
        <taxon>Sar</taxon>
        <taxon>Alveolata</taxon>
        <taxon>Dinophyceae</taxon>
        <taxon>Suessiales</taxon>
        <taxon>Symbiodiniaceae</taxon>
        <taxon>Durusdinium</taxon>
    </lineage>
</organism>
<evidence type="ECO:0000313" key="2">
    <source>
        <dbReference type="Proteomes" id="UP001642484"/>
    </source>
</evidence>
<dbReference type="EMBL" id="CAXAMN010005269">
    <property type="protein sequence ID" value="CAK9013088.1"/>
    <property type="molecule type" value="Genomic_DNA"/>
</dbReference>
<protein>
    <submittedName>
        <fullName evidence="1">Uncharacterized protein</fullName>
    </submittedName>
</protein>
<name>A0ABP0JFH5_9DINO</name>
<evidence type="ECO:0000313" key="1">
    <source>
        <dbReference type="EMBL" id="CAK9013088.1"/>
    </source>
</evidence>